<dbReference type="EMBL" id="JADDOJ010000002">
    <property type="protein sequence ID" value="MBE7939111.1"/>
    <property type="molecule type" value="Genomic_DNA"/>
</dbReference>
<dbReference type="Pfam" id="PF11142">
    <property type="entry name" value="DUF2917"/>
    <property type="match status" value="1"/>
</dbReference>
<dbReference type="RefSeq" id="WP_193778662.1">
    <property type="nucleotide sequence ID" value="NZ_JADDOJ010000002.1"/>
</dbReference>
<protein>
    <submittedName>
        <fullName evidence="1">DUF2917 domain-containing protein</fullName>
    </submittedName>
</protein>
<keyword evidence="2" id="KW-1185">Reference proteome</keyword>
<proteinExistence type="predicted"/>
<name>A0ABR9S9U5_9BURK</name>
<accession>A0ABR9S9U5</accession>
<reference evidence="1 2" key="1">
    <citation type="submission" date="2020-10" db="EMBL/GenBank/DDBJ databases">
        <title>Draft genome of Ramlibacter aquaticus LMG 30558.</title>
        <authorList>
            <person name="Props R."/>
        </authorList>
    </citation>
    <scope>NUCLEOTIDE SEQUENCE [LARGE SCALE GENOMIC DNA]</scope>
    <source>
        <strain evidence="1 2">LMG 30558</strain>
    </source>
</reference>
<organism evidence="1 2">
    <name type="scientific">Ramlibacter aquaticus</name>
    <dbReference type="NCBI Taxonomy" id="2780094"/>
    <lineage>
        <taxon>Bacteria</taxon>
        <taxon>Pseudomonadati</taxon>
        <taxon>Pseudomonadota</taxon>
        <taxon>Betaproteobacteria</taxon>
        <taxon>Burkholderiales</taxon>
        <taxon>Comamonadaceae</taxon>
        <taxon>Ramlibacter</taxon>
    </lineage>
</organism>
<gene>
    <name evidence="1" type="ORF">IM725_00825</name>
</gene>
<evidence type="ECO:0000313" key="1">
    <source>
        <dbReference type="EMBL" id="MBE7939111.1"/>
    </source>
</evidence>
<comment type="caution">
    <text evidence="1">The sequence shown here is derived from an EMBL/GenBank/DDBJ whole genome shotgun (WGS) entry which is preliminary data.</text>
</comment>
<evidence type="ECO:0000313" key="2">
    <source>
        <dbReference type="Proteomes" id="UP000715965"/>
    </source>
</evidence>
<sequence>MTLHPPRNTPSAAAGNWQLPAGRALALEPRRPGRLHVARGAVWATLHGPLSGQPDRSQDLMLQAGDSLALRRGDRLVMEPLQRGEPAWFRWDPAPVPVRVPAAQALGEPWAQLRAAGGLAGHALVALAAGLVRVALTAARPAAASPPVAGCGSVHG</sequence>
<dbReference type="InterPro" id="IPR021317">
    <property type="entry name" value="DUF2917"/>
</dbReference>
<dbReference type="Proteomes" id="UP000715965">
    <property type="component" value="Unassembled WGS sequence"/>
</dbReference>